<dbReference type="Gene3D" id="1.10.287.110">
    <property type="entry name" value="DnaJ domain"/>
    <property type="match status" value="1"/>
</dbReference>
<gene>
    <name evidence="3" type="ORF">FLAG1_08663</name>
</gene>
<dbReference type="PANTHER" id="PTHR44145:SF3">
    <property type="entry name" value="DNAJ HOMOLOG SUBFAMILY A MEMBER 3, MITOCHONDRIAL"/>
    <property type="match status" value="1"/>
</dbReference>
<evidence type="ECO:0000259" key="2">
    <source>
        <dbReference type="PROSITE" id="PS50076"/>
    </source>
</evidence>
<dbReference type="Pfam" id="PF00226">
    <property type="entry name" value="DnaJ"/>
    <property type="match status" value="1"/>
</dbReference>
<dbReference type="PROSITE" id="PS00636">
    <property type="entry name" value="DNAJ_1"/>
    <property type="match status" value="1"/>
</dbReference>
<dbReference type="AlphaFoldDB" id="A0A0M9ERS3"/>
<dbReference type="CDD" id="cd06257">
    <property type="entry name" value="DnaJ"/>
    <property type="match status" value="1"/>
</dbReference>
<organism evidence="3 4">
    <name type="scientific">Fusarium langsethiae</name>
    <dbReference type="NCBI Taxonomy" id="179993"/>
    <lineage>
        <taxon>Eukaryota</taxon>
        <taxon>Fungi</taxon>
        <taxon>Dikarya</taxon>
        <taxon>Ascomycota</taxon>
        <taxon>Pezizomycotina</taxon>
        <taxon>Sordariomycetes</taxon>
        <taxon>Hypocreomycetidae</taxon>
        <taxon>Hypocreales</taxon>
        <taxon>Nectriaceae</taxon>
        <taxon>Fusarium</taxon>
    </lineage>
</organism>
<evidence type="ECO:0000313" key="4">
    <source>
        <dbReference type="Proteomes" id="UP000037904"/>
    </source>
</evidence>
<comment type="caution">
    <text evidence="3">The sequence shown here is derived from an EMBL/GenBank/DDBJ whole genome shotgun (WGS) entry which is preliminary data.</text>
</comment>
<evidence type="ECO:0000256" key="1">
    <source>
        <dbReference type="ARBA" id="ARBA00023186"/>
    </source>
</evidence>
<dbReference type="PANTHER" id="PTHR44145">
    <property type="entry name" value="DNAJ HOMOLOG SUBFAMILY A MEMBER 3, MITOCHONDRIAL"/>
    <property type="match status" value="1"/>
</dbReference>
<proteinExistence type="predicted"/>
<dbReference type="PROSITE" id="PS50076">
    <property type="entry name" value="DNAJ_2"/>
    <property type="match status" value="1"/>
</dbReference>
<protein>
    <submittedName>
        <fullName evidence="3">Chaperone protein</fullName>
    </submittedName>
</protein>
<dbReference type="PRINTS" id="PR00625">
    <property type="entry name" value="JDOMAIN"/>
</dbReference>
<feature type="domain" description="J" evidence="2">
    <location>
        <begin position="424"/>
        <end position="492"/>
    </location>
</feature>
<sequence>MTCEHIDWDLSEVVDPKYIAAVRTLIDNNYPQREPKSSKSPYPTKHLGSEIISFYPWKKNDETISHRYNPFRFRIPYLLTTLGNFFEFDYVTCLNPYGLNITPAEERLNFLREYHLLYAEILEALNGDNNAESTLRTKIYTDSMYQSAGIRTRHLNLPQRDSYQIDFRLSLLAHLALDIVKSDEEAISTAARVKVLKLLYSFDIDSVAAAFSAYNKGFLLSQSEFVEDLIPGSFINHATERGGTPHNDLFTRNSTIQTIFRMRPLYGEIDFDAGLSTLLHHYRAETVQILLSLLRLNVAVVPLPNKHCAWSHDYEKRNRESTKLVFHSIAQLSQLDCIQKRELFGVKASYRTSTKNAGPSSFQSRVGATTGVGGGACDELKSLSKDSLIALVRQQRAYIERLEGLPPVFTTKPSTAPPFNDPKGYFKIFGLDPRTLENIDEILNPYYRVLALKWHPDKNDDDPEKTEKFKKLQTAYEILSDPEQRDRYLASGRAQSR</sequence>
<dbReference type="EMBL" id="JXCE01000272">
    <property type="protein sequence ID" value="KPA38503.1"/>
    <property type="molecule type" value="Genomic_DNA"/>
</dbReference>
<keyword evidence="1" id="KW-0143">Chaperone</keyword>
<dbReference type="SUPFAM" id="SSF46565">
    <property type="entry name" value="Chaperone J-domain"/>
    <property type="match status" value="1"/>
</dbReference>
<dbReference type="SMART" id="SM00271">
    <property type="entry name" value="DnaJ"/>
    <property type="match status" value="1"/>
</dbReference>
<accession>A0A0M9ERS3</accession>
<dbReference type="Proteomes" id="UP000037904">
    <property type="component" value="Unassembled WGS sequence"/>
</dbReference>
<name>A0A0M9ERS3_FUSLA</name>
<reference evidence="3 4" key="1">
    <citation type="submission" date="2015-04" db="EMBL/GenBank/DDBJ databases">
        <title>The draft genome sequence of Fusarium langsethiae, a T-2/HT-2 mycotoxin producer.</title>
        <authorList>
            <person name="Lysoe E."/>
            <person name="Divon H.H."/>
            <person name="Terzi V."/>
            <person name="Orru L."/>
            <person name="Lamontanara A."/>
            <person name="Kolseth A.-K."/>
            <person name="Frandsen R.J."/>
            <person name="Nielsen K."/>
            <person name="Thrane U."/>
        </authorList>
    </citation>
    <scope>NUCLEOTIDE SEQUENCE [LARGE SCALE GENOMIC DNA]</scope>
    <source>
        <strain evidence="3 4">Fl201059</strain>
    </source>
</reference>
<dbReference type="InterPro" id="IPR018253">
    <property type="entry name" value="DnaJ_domain_CS"/>
</dbReference>
<evidence type="ECO:0000313" key="3">
    <source>
        <dbReference type="EMBL" id="KPA38503.1"/>
    </source>
</evidence>
<dbReference type="InterPro" id="IPR051938">
    <property type="entry name" value="Apopto_cytoskel_mod"/>
</dbReference>
<keyword evidence="4" id="KW-1185">Reference proteome</keyword>
<dbReference type="InterPro" id="IPR001623">
    <property type="entry name" value="DnaJ_domain"/>
</dbReference>
<dbReference type="InterPro" id="IPR036869">
    <property type="entry name" value="J_dom_sf"/>
</dbReference>